<feature type="compositionally biased region" description="Polar residues" evidence="1">
    <location>
        <begin position="34"/>
        <end position="48"/>
    </location>
</feature>
<comment type="caution">
    <text evidence="2">The sequence shown here is derived from an EMBL/GenBank/DDBJ whole genome shotgun (WGS) entry which is preliminary data.</text>
</comment>
<feature type="region of interest" description="Disordered" evidence="1">
    <location>
        <begin position="20"/>
        <end position="75"/>
    </location>
</feature>
<reference evidence="2" key="2">
    <citation type="submission" date="2022-01" db="EMBL/GenBank/DDBJ databases">
        <authorList>
            <person name="Yamashiro T."/>
            <person name="Shiraishi A."/>
            <person name="Satake H."/>
            <person name="Nakayama K."/>
        </authorList>
    </citation>
    <scope>NUCLEOTIDE SEQUENCE</scope>
</reference>
<proteinExistence type="predicted"/>
<name>A0ABQ5ED76_9ASTR</name>
<dbReference type="Proteomes" id="UP001151760">
    <property type="component" value="Unassembled WGS sequence"/>
</dbReference>
<gene>
    <name evidence="2" type="ORF">Tco_0974619</name>
</gene>
<reference evidence="2" key="1">
    <citation type="journal article" date="2022" name="Int. J. Mol. Sci.">
        <title>Draft Genome of Tanacetum Coccineum: Genomic Comparison of Closely Related Tanacetum-Family Plants.</title>
        <authorList>
            <person name="Yamashiro T."/>
            <person name="Shiraishi A."/>
            <person name="Nakayama K."/>
            <person name="Satake H."/>
        </authorList>
    </citation>
    <scope>NUCLEOTIDE SEQUENCE</scope>
</reference>
<accession>A0ABQ5ED76</accession>
<feature type="compositionally biased region" description="Polar residues" evidence="1">
    <location>
        <begin position="61"/>
        <end position="75"/>
    </location>
</feature>
<sequence>MNLIVLYVCLGSLFDAQKERNPRKDRGTTRGRHSTSSYSTFGQPSSSHFNDDDDGNDEGTSRASTPSPIRYDNSLTNEVPYDFPCSTECRGDHCRPYMKSDFVYLNRLLRSKMSFHQALDLIFELDEYVGSDRERSSNNAQDSLAFCPRSLHWTDWLLVRLCGGLSFSHKRFDLEPKFVAMTRSIWSKSLNRVHLLLKWTLLDVVGKHQDVRYGVLQSFPVEIID</sequence>
<evidence type="ECO:0000313" key="3">
    <source>
        <dbReference type="Proteomes" id="UP001151760"/>
    </source>
</evidence>
<evidence type="ECO:0000313" key="2">
    <source>
        <dbReference type="EMBL" id="GJT48462.1"/>
    </source>
</evidence>
<keyword evidence="3" id="KW-1185">Reference proteome</keyword>
<organism evidence="2 3">
    <name type="scientific">Tanacetum coccineum</name>
    <dbReference type="NCBI Taxonomy" id="301880"/>
    <lineage>
        <taxon>Eukaryota</taxon>
        <taxon>Viridiplantae</taxon>
        <taxon>Streptophyta</taxon>
        <taxon>Embryophyta</taxon>
        <taxon>Tracheophyta</taxon>
        <taxon>Spermatophyta</taxon>
        <taxon>Magnoliopsida</taxon>
        <taxon>eudicotyledons</taxon>
        <taxon>Gunneridae</taxon>
        <taxon>Pentapetalae</taxon>
        <taxon>asterids</taxon>
        <taxon>campanulids</taxon>
        <taxon>Asterales</taxon>
        <taxon>Asteraceae</taxon>
        <taxon>Asteroideae</taxon>
        <taxon>Anthemideae</taxon>
        <taxon>Anthemidinae</taxon>
        <taxon>Tanacetum</taxon>
    </lineage>
</organism>
<dbReference type="EMBL" id="BQNB010016155">
    <property type="protein sequence ID" value="GJT48462.1"/>
    <property type="molecule type" value="Genomic_DNA"/>
</dbReference>
<evidence type="ECO:0000256" key="1">
    <source>
        <dbReference type="SAM" id="MobiDB-lite"/>
    </source>
</evidence>
<protein>
    <submittedName>
        <fullName evidence="2">Uncharacterized protein</fullName>
    </submittedName>
</protein>